<dbReference type="Pfam" id="PF07561">
    <property type="entry name" value="DUF1540"/>
    <property type="match status" value="2"/>
</dbReference>
<dbReference type="InterPro" id="IPR011437">
    <property type="entry name" value="DUF1540"/>
</dbReference>
<accession>A0A0E3K3E6</accession>
<name>A0A0E3K3E6_CLOSL</name>
<gene>
    <name evidence="2" type="ORF">CSCA_4433</name>
</gene>
<proteinExistence type="predicted"/>
<sequence>MSGKLSCNAEKCVNNINGLCSANNIHITGEASHSSRETGCETFSPKGVINAMSNFTNMNLVGQFKQLFSTESIEMSPEIKCEAENCIYNVNELCTASNVQVYGSEARTSRETECETFKEH</sequence>
<evidence type="ECO:0000313" key="3">
    <source>
        <dbReference type="Proteomes" id="UP000033115"/>
    </source>
</evidence>
<dbReference type="STRING" id="1548.CSCA_4433"/>
<reference evidence="2 3" key="1">
    <citation type="journal article" date="2015" name="J. Biotechnol.">
        <title>Complete genome sequence of a malodorant-producing acetogen, Clostridium scatologenes ATCC 25775(T).</title>
        <authorList>
            <person name="Zhu Z."/>
            <person name="Guo T."/>
            <person name="Zheng H."/>
            <person name="Song T."/>
            <person name="Ouyang P."/>
            <person name="Xie J."/>
        </authorList>
    </citation>
    <scope>NUCLEOTIDE SEQUENCE [LARGE SCALE GENOMIC DNA]</scope>
    <source>
        <strain evidence="2 3">ATCC 25775</strain>
    </source>
</reference>
<organism evidence="2 3">
    <name type="scientific">Clostridium scatologenes</name>
    <dbReference type="NCBI Taxonomy" id="1548"/>
    <lineage>
        <taxon>Bacteria</taxon>
        <taxon>Bacillati</taxon>
        <taxon>Bacillota</taxon>
        <taxon>Clostridia</taxon>
        <taxon>Eubacteriales</taxon>
        <taxon>Clostridiaceae</taxon>
        <taxon>Clostridium</taxon>
    </lineage>
</organism>
<dbReference type="HOGENOM" id="CLU_159977_1_0_9"/>
<evidence type="ECO:0000313" key="2">
    <source>
        <dbReference type="EMBL" id="AKA71558.1"/>
    </source>
</evidence>
<dbReference type="RefSeq" id="WP_029159418.1">
    <property type="nucleotide sequence ID" value="NZ_CP009933.1"/>
</dbReference>
<dbReference type="KEGG" id="csq:CSCA_4433"/>
<dbReference type="Proteomes" id="UP000033115">
    <property type="component" value="Chromosome"/>
</dbReference>
<feature type="domain" description="DUF1540" evidence="1">
    <location>
        <begin position="79"/>
        <end position="117"/>
    </location>
</feature>
<feature type="domain" description="DUF1540" evidence="1">
    <location>
        <begin position="6"/>
        <end position="43"/>
    </location>
</feature>
<keyword evidence="3" id="KW-1185">Reference proteome</keyword>
<dbReference type="EMBL" id="CP009933">
    <property type="protein sequence ID" value="AKA71558.1"/>
    <property type="molecule type" value="Genomic_DNA"/>
</dbReference>
<dbReference type="AlphaFoldDB" id="A0A0E3K3E6"/>
<evidence type="ECO:0000259" key="1">
    <source>
        <dbReference type="Pfam" id="PF07561"/>
    </source>
</evidence>
<protein>
    <recommendedName>
        <fullName evidence="1">DUF1540 domain-containing protein</fullName>
    </recommendedName>
</protein>